<evidence type="ECO:0000256" key="1">
    <source>
        <dbReference type="ARBA" id="ARBA00023015"/>
    </source>
</evidence>
<dbReference type="CDD" id="cd07377">
    <property type="entry name" value="WHTH_GntR"/>
    <property type="match status" value="1"/>
</dbReference>
<reference evidence="4 5" key="1">
    <citation type="submission" date="2018-05" db="EMBL/GenBank/DDBJ databases">
        <title>Genomic Encyclopedia of Type Strains, Phase IV (KMG-IV): sequencing the most valuable type-strain genomes for metagenomic binning, comparative biology and taxonomic classification.</title>
        <authorList>
            <person name="Goeker M."/>
        </authorList>
    </citation>
    <scope>NUCLEOTIDE SEQUENCE [LARGE SCALE GENOMIC DNA]</scope>
    <source>
        <strain evidence="4 5">DSM 6462</strain>
    </source>
</reference>
<dbReference type="InterPro" id="IPR008920">
    <property type="entry name" value="TF_FadR/GntR_C"/>
</dbReference>
<dbReference type="InterPro" id="IPR011711">
    <property type="entry name" value="GntR_C"/>
</dbReference>
<gene>
    <name evidence="4" type="ORF">C7450_11646</name>
</gene>
<proteinExistence type="predicted"/>
<dbReference type="SMART" id="SM00895">
    <property type="entry name" value="FCD"/>
    <property type="match status" value="1"/>
</dbReference>
<dbReference type="SUPFAM" id="SSF46785">
    <property type="entry name" value="Winged helix' DNA-binding domain"/>
    <property type="match status" value="1"/>
</dbReference>
<dbReference type="Gene3D" id="1.20.120.530">
    <property type="entry name" value="GntR ligand-binding domain-like"/>
    <property type="match status" value="1"/>
</dbReference>
<dbReference type="PRINTS" id="PR00035">
    <property type="entry name" value="HTHGNTR"/>
</dbReference>
<dbReference type="Pfam" id="PF00392">
    <property type="entry name" value="GntR"/>
    <property type="match status" value="1"/>
</dbReference>
<dbReference type="PROSITE" id="PS50949">
    <property type="entry name" value="HTH_GNTR"/>
    <property type="match status" value="1"/>
</dbReference>
<dbReference type="OrthoDB" id="9809707at2"/>
<dbReference type="InterPro" id="IPR000524">
    <property type="entry name" value="Tscrpt_reg_HTH_GntR"/>
</dbReference>
<evidence type="ECO:0000313" key="4">
    <source>
        <dbReference type="EMBL" id="PXW52473.1"/>
    </source>
</evidence>
<protein>
    <submittedName>
        <fullName evidence="4">GntR family transcriptional regulator</fullName>
    </submittedName>
</protein>
<evidence type="ECO:0000256" key="2">
    <source>
        <dbReference type="ARBA" id="ARBA00023125"/>
    </source>
</evidence>
<keyword evidence="3" id="KW-0804">Transcription</keyword>
<dbReference type="GO" id="GO:0003677">
    <property type="term" value="F:DNA binding"/>
    <property type="evidence" value="ECO:0007669"/>
    <property type="project" value="UniProtKB-KW"/>
</dbReference>
<dbReference type="Proteomes" id="UP000248021">
    <property type="component" value="Unassembled WGS sequence"/>
</dbReference>
<organism evidence="4 5">
    <name type="scientific">Chelatococcus asaccharovorans</name>
    <dbReference type="NCBI Taxonomy" id="28210"/>
    <lineage>
        <taxon>Bacteria</taxon>
        <taxon>Pseudomonadati</taxon>
        <taxon>Pseudomonadota</taxon>
        <taxon>Alphaproteobacteria</taxon>
        <taxon>Hyphomicrobiales</taxon>
        <taxon>Chelatococcaceae</taxon>
        <taxon>Chelatococcus</taxon>
    </lineage>
</organism>
<sequence>MPRIEFRRGSLSEQIVTIMRQRIQAGDYPRGEKLPTEQDLIEEFGVSRTVVREAIANLKAGGLVSTRQGVGVFVQRQVPLRSFVIDDPDLKLVNEAIAVLELRVALEVEAAGLAAGRRDEKHLRQMRKAMTAMVEATEAGEDAIQADLAFHRSIAEASGNVHFLQLFNYLGELLIPRTKFETFKITGANREDYLKHLNQEHAAILAAIEGKAPEDARTAMRVHLIGSKDRLTAGAAIAAKVQLVE</sequence>
<dbReference type="InterPro" id="IPR036388">
    <property type="entry name" value="WH-like_DNA-bd_sf"/>
</dbReference>
<keyword evidence="1" id="KW-0805">Transcription regulation</keyword>
<dbReference type="InterPro" id="IPR036390">
    <property type="entry name" value="WH_DNA-bd_sf"/>
</dbReference>
<dbReference type="SUPFAM" id="SSF48008">
    <property type="entry name" value="GntR ligand-binding domain-like"/>
    <property type="match status" value="1"/>
</dbReference>
<dbReference type="GO" id="GO:0003700">
    <property type="term" value="F:DNA-binding transcription factor activity"/>
    <property type="evidence" value="ECO:0007669"/>
    <property type="project" value="InterPro"/>
</dbReference>
<dbReference type="EMBL" id="QJJK01000016">
    <property type="protein sequence ID" value="PXW52473.1"/>
    <property type="molecule type" value="Genomic_DNA"/>
</dbReference>
<dbReference type="PANTHER" id="PTHR43537">
    <property type="entry name" value="TRANSCRIPTIONAL REGULATOR, GNTR FAMILY"/>
    <property type="match status" value="1"/>
</dbReference>
<comment type="caution">
    <text evidence="4">The sequence shown here is derived from an EMBL/GenBank/DDBJ whole genome shotgun (WGS) entry which is preliminary data.</text>
</comment>
<accession>A0A2V3TV80</accession>
<dbReference type="RefSeq" id="WP_110377959.1">
    <property type="nucleotide sequence ID" value="NZ_CAKNFM010000006.1"/>
</dbReference>
<dbReference type="SMART" id="SM00345">
    <property type="entry name" value="HTH_GNTR"/>
    <property type="match status" value="1"/>
</dbReference>
<dbReference type="Pfam" id="PF07729">
    <property type="entry name" value="FCD"/>
    <property type="match status" value="1"/>
</dbReference>
<evidence type="ECO:0000313" key="5">
    <source>
        <dbReference type="Proteomes" id="UP000248021"/>
    </source>
</evidence>
<keyword evidence="2" id="KW-0238">DNA-binding</keyword>
<name>A0A2V3TV80_9HYPH</name>
<dbReference type="PANTHER" id="PTHR43537:SF5">
    <property type="entry name" value="UXU OPERON TRANSCRIPTIONAL REGULATOR"/>
    <property type="match status" value="1"/>
</dbReference>
<dbReference type="AlphaFoldDB" id="A0A2V3TV80"/>
<keyword evidence="5" id="KW-1185">Reference proteome</keyword>
<evidence type="ECO:0000256" key="3">
    <source>
        <dbReference type="ARBA" id="ARBA00023163"/>
    </source>
</evidence>
<dbReference type="Gene3D" id="1.10.10.10">
    <property type="entry name" value="Winged helix-like DNA-binding domain superfamily/Winged helix DNA-binding domain"/>
    <property type="match status" value="1"/>
</dbReference>